<comment type="caution">
    <text evidence="8">The sequence shown here is derived from an EMBL/GenBank/DDBJ whole genome shotgun (WGS) entry which is preliminary data.</text>
</comment>
<feature type="transmembrane region" description="Helical" evidence="7">
    <location>
        <begin position="404"/>
        <end position="421"/>
    </location>
</feature>
<feature type="transmembrane region" description="Helical" evidence="7">
    <location>
        <begin position="138"/>
        <end position="163"/>
    </location>
</feature>
<comment type="subcellular location">
    <subcellularLocation>
        <location evidence="1">Membrane</location>
        <topology evidence="1">Multi-pass membrane protein</topology>
    </subcellularLocation>
</comment>
<comment type="similarity">
    <text evidence="2">Belongs to the unc-93 family.</text>
</comment>
<evidence type="ECO:0000313" key="9">
    <source>
        <dbReference type="Proteomes" id="UP001642483"/>
    </source>
</evidence>
<proteinExistence type="inferred from homology"/>
<evidence type="ECO:0000256" key="5">
    <source>
        <dbReference type="ARBA" id="ARBA00023136"/>
    </source>
</evidence>
<dbReference type="Pfam" id="PF05978">
    <property type="entry name" value="UNC-93"/>
    <property type="match status" value="1"/>
</dbReference>
<feature type="transmembrane region" description="Helical" evidence="7">
    <location>
        <begin position="467"/>
        <end position="485"/>
    </location>
</feature>
<dbReference type="InterPro" id="IPR010291">
    <property type="entry name" value="Ion_channel_UNC-93"/>
</dbReference>
<feature type="transmembrane region" description="Helical" evidence="7">
    <location>
        <begin position="95"/>
        <end position="117"/>
    </location>
</feature>
<gene>
    <name evidence="8" type="ORF">CVLEPA_LOCUS23773</name>
</gene>
<accession>A0ABP0GK48</accession>
<dbReference type="InterPro" id="IPR051951">
    <property type="entry name" value="UNC-93_regulatory"/>
</dbReference>
<evidence type="ECO:0000313" key="8">
    <source>
        <dbReference type="EMBL" id="CAK8691189.1"/>
    </source>
</evidence>
<keyword evidence="3 7" id="KW-0812">Transmembrane</keyword>
<protein>
    <recommendedName>
        <fullName evidence="6">Protein unc-93 homolog A</fullName>
    </recommendedName>
</protein>
<dbReference type="PANTHER" id="PTHR19444">
    <property type="entry name" value="UNC-93 RELATED"/>
    <property type="match status" value="1"/>
</dbReference>
<feature type="transmembrane region" description="Helical" evidence="7">
    <location>
        <begin position="214"/>
        <end position="236"/>
    </location>
</feature>
<keyword evidence="5 7" id="KW-0472">Membrane</keyword>
<evidence type="ECO:0000256" key="2">
    <source>
        <dbReference type="ARBA" id="ARBA00009172"/>
    </source>
</evidence>
<evidence type="ECO:0000256" key="1">
    <source>
        <dbReference type="ARBA" id="ARBA00004141"/>
    </source>
</evidence>
<dbReference type="SUPFAM" id="SSF103473">
    <property type="entry name" value="MFS general substrate transporter"/>
    <property type="match status" value="1"/>
</dbReference>
<evidence type="ECO:0000256" key="7">
    <source>
        <dbReference type="SAM" id="Phobius"/>
    </source>
</evidence>
<name>A0ABP0GK48_CLALP</name>
<keyword evidence="4 7" id="KW-1133">Transmembrane helix</keyword>
<feature type="transmembrane region" description="Helical" evidence="7">
    <location>
        <begin position="41"/>
        <end position="64"/>
    </location>
</feature>
<evidence type="ECO:0000256" key="6">
    <source>
        <dbReference type="ARBA" id="ARBA00040854"/>
    </source>
</evidence>
<feature type="transmembrane region" description="Helical" evidence="7">
    <location>
        <begin position="377"/>
        <end position="398"/>
    </location>
</feature>
<dbReference type="EMBL" id="CAWYQH010000119">
    <property type="protein sequence ID" value="CAK8691189.1"/>
    <property type="molecule type" value="Genomic_DNA"/>
</dbReference>
<evidence type="ECO:0000256" key="4">
    <source>
        <dbReference type="ARBA" id="ARBA00022989"/>
    </source>
</evidence>
<dbReference type="Gene3D" id="1.20.1250.20">
    <property type="entry name" value="MFS general substrate transporter like domains"/>
    <property type="match status" value="2"/>
</dbReference>
<dbReference type="InterPro" id="IPR036259">
    <property type="entry name" value="MFS_trans_sf"/>
</dbReference>
<reference evidence="8 9" key="1">
    <citation type="submission" date="2024-02" db="EMBL/GenBank/DDBJ databases">
        <authorList>
            <person name="Daric V."/>
            <person name="Darras S."/>
        </authorList>
    </citation>
    <scope>NUCLEOTIDE SEQUENCE [LARGE SCALE GENOMIC DNA]</scope>
</reference>
<dbReference type="Proteomes" id="UP001642483">
    <property type="component" value="Unassembled WGS sequence"/>
</dbReference>
<feature type="transmembrane region" description="Helical" evidence="7">
    <location>
        <begin position="12"/>
        <end position="29"/>
    </location>
</feature>
<feature type="transmembrane region" description="Helical" evidence="7">
    <location>
        <begin position="349"/>
        <end position="370"/>
    </location>
</feature>
<evidence type="ECO:0000256" key="3">
    <source>
        <dbReference type="ARBA" id="ARBA00022692"/>
    </source>
</evidence>
<dbReference type="PANTHER" id="PTHR19444:SF13">
    <property type="entry name" value="PROTEIN UNC-93 HOMOLOG A"/>
    <property type="match status" value="1"/>
</dbReference>
<keyword evidence="9" id="KW-1185">Reference proteome</keyword>
<feature type="transmembrane region" description="Helical" evidence="7">
    <location>
        <begin position="71"/>
        <end position="89"/>
    </location>
</feature>
<sequence>MPTTPDRCNRNLLIASIAVFCNMTSWRSLEVLQSSLNHEVGTVAVASIYVTAMLSSFVFPAYFIKKITPRKCLIICPVGYAVYTAANFYPVVYTLVPATVLAGICSSIQWPAVLVYISKLCDIKSSCAKNENNVNAKYFGIFYCIVNFSLLVGTIFLTVLFAITDQRISKENNTSLILMNDTNISFIVNHECGLYYEEGGREKSTSSSTLNDHIVYIIISIFLSLNIATSVLFYFLDETADSSDHLATLRVKNIEESDTKDTKEHIDSLATPNHCLMKQLNPKLRKQHSKRKFFKCSNSAKAVFKLICSDKVSWLSFLMSMHVGTLQAFSRSTYNAAWVSCSQGIRYVAYVSLCLGALQPLGSLISGYALRYMNHISLFTIATFLETSVTVVIFIWTPTEDGKVILFVIAATLAVAHGVFLSQVPSAYNLLFPEDRSAAMSLHYLGLFLGGGIINCITALSHPIVPLIFNMSCLLLGYLLFITGFKIKNKKRCDHSNQSSSKEEI</sequence>
<organism evidence="8 9">
    <name type="scientific">Clavelina lepadiformis</name>
    <name type="common">Light-bulb sea squirt</name>
    <name type="synonym">Ascidia lepadiformis</name>
    <dbReference type="NCBI Taxonomy" id="159417"/>
    <lineage>
        <taxon>Eukaryota</taxon>
        <taxon>Metazoa</taxon>
        <taxon>Chordata</taxon>
        <taxon>Tunicata</taxon>
        <taxon>Ascidiacea</taxon>
        <taxon>Aplousobranchia</taxon>
        <taxon>Clavelinidae</taxon>
        <taxon>Clavelina</taxon>
    </lineage>
</organism>